<evidence type="ECO:0000256" key="3">
    <source>
        <dbReference type="ARBA" id="ARBA00022692"/>
    </source>
</evidence>
<evidence type="ECO:0000256" key="7">
    <source>
        <dbReference type="SAM" id="MobiDB-lite"/>
    </source>
</evidence>
<dbReference type="Pfam" id="PF00854">
    <property type="entry name" value="PTR2"/>
    <property type="match status" value="1"/>
</dbReference>
<dbReference type="InterPro" id="IPR036259">
    <property type="entry name" value="MFS_trans_sf"/>
</dbReference>
<dbReference type="OMA" id="IESISWF"/>
<comment type="similarity">
    <text evidence="6">Belongs to the major facilitator superfamily. Phosphate:H(+) symporter (TC 2.A.1.9) family.</text>
</comment>
<feature type="transmembrane region" description="Helical" evidence="8">
    <location>
        <begin position="91"/>
        <end position="111"/>
    </location>
</feature>
<evidence type="ECO:0000256" key="4">
    <source>
        <dbReference type="ARBA" id="ARBA00022989"/>
    </source>
</evidence>
<dbReference type="InterPro" id="IPR000109">
    <property type="entry name" value="POT_fam"/>
</dbReference>
<comment type="subcellular location">
    <subcellularLocation>
        <location evidence="1">Membrane</location>
        <topology evidence="1">Multi-pass membrane protein</topology>
    </subcellularLocation>
</comment>
<keyword evidence="5 8" id="KW-0472">Membrane</keyword>
<protein>
    <recommendedName>
        <fullName evidence="11">Major facilitator superfamily (MFS) profile domain-containing protein</fullName>
    </recommendedName>
</protein>
<evidence type="ECO:0000256" key="8">
    <source>
        <dbReference type="SAM" id="Phobius"/>
    </source>
</evidence>
<accession>A0A068VKQ1</accession>
<gene>
    <name evidence="9" type="ORF">GSCOC_T00002702001</name>
</gene>
<dbReference type="OrthoDB" id="8904098at2759"/>
<dbReference type="PhylomeDB" id="A0A068VKQ1"/>
<dbReference type="EMBL" id="HG741748">
    <property type="protein sequence ID" value="CDP21169.1"/>
    <property type="molecule type" value="Genomic_DNA"/>
</dbReference>
<dbReference type="GO" id="GO:0022857">
    <property type="term" value="F:transmembrane transporter activity"/>
    <property type="evidence" value="ECO:0007669"/>
    <property type="project" value="InterPro"/>
</dbReference>
<dbReference type="Proteomes" id="UP000295252">
    <property type="component" value="Chromosome VIII"/>
</dbReference>
<dbReference type="Gramene" id="CDP21169">
    <property type="protein sequence ID" value="CDP21169"/>
    <property type="gene ID" value="GSCOC_T00002702001"/>
</dbReference>
<name>A0A068VKQ1_COFCA</name>
<reference evidence="10" key="1">
    <citation type="journal article" date="2014" name="Science">
        <title>The coffee genome provides insight into the convergent evolution of caffeine biosynthesis.</title>
        <authorList>
            <person name="Denoeud F."/>
            <person name="Carretero-Paulet L."/>
            <person name="Dereeper A."/>
            <person name="Droc G."/>
            <person name="Guyot R."/>
            <person name="Pietrella M."/>
            <person name="Zheng C."/>
            <person name="Alberti A."/>
            <person name="Anthony F."/>
            <person name="Aprea G."/>
            <person name="Aury J.M."/>
            <person name="Bento P."/>
            <person name="Bernard M."/>
            <person name="Bocs S."/>
            <person name="Campa C."/>
            <person name="Cenci A."/>
            <person name="Combes M.C."/>
            <person name="Crouzillat D."/>
            <person name="Da Silva C."/>
            <person name="Daddiego L."/>
            <person name="De Bellis F."/>
            <person name="Dussert S."/>
            <person name="Garsmeur O."/>
            <person name="Gayraud T."/>
            <person name="Guignon V."/>
            <person name="Jahn K."/>
            <person name="Jamilloux V."/>
            <person name="Joet T."/>
            <person name="Labadie K."/>
            <person name="Lan T."/>
            <person name="Leclercq J."/>
            <person name="Lepelley M."/>
            <person name="Leroy T."/>
            <person name="Li L.T."/>
            <person name="Librado P."/>
            <person name="Lopez L."/>
            <person name="Munoz A."/>
            <person name="Noel B."/>
            <person name="Pallavicini A."/>
            <person name="Perrotta G."/>
            <person name="Poncet V."/>
            <person name="Pot D."/>
            <person name="Priyono X."/>
            <person name="Rigoreau M."/>
            <person name="Rouard M."/>
            <person name="Rozas J."/>
            <person name="Tranchant-Dubreuil C."/>
            <person name="VanBuren R."/>
            <person name="Zhang Q."/>
            <person name="Andrade A.C."/>
            <person name="Argout X."/>
            <person name="Bertrand B."/>
            <person name="de Kochko A."/>
            <person name="Graziosi G."/>
            <person name="Henry R.J."/>
            <person name="Jayarama X."/>
            <person name="Ming R."/>
            <person name="Nagai C."/>
            <person name="Rounsley S."/>
            <person name="Sankoff D."/>
            <person name="Giuliano G."/>
            <person name="Albert V.A."/>
            <person name="Wincker P."/>
            <person name="Lashermes P."/>
        </authorList>
    </citation>
    <scope>NUCLEOTIDE SEQUENCE [LARGE SCALE GENOMIC DNA]</scope>
    <source>
        <strain evidence="10">cv. DH200-94</strain>
    </source>
</reference>
<sequence length="223" mass="24366">MKPSHTVEFADRSPEPRRTKGGLKTMPFILVNVAFERLASQGLMPNMILYLTKVYHFETATASTILFIWAALSDGLALFGAFLADSYFGGFRVIALGSMSSLLGMVILWLTSMVPPLKPLPCDQLHNCSAPNGVRIVSLLSSFLLISVGAGCIRPCSIAFGAGQFDNKKNPNNERVIQSYFNWYYASATISTVVAMTVIVYIQDRLGWSVGFGIPAILMLSLL</sequence>
<proteinExistence type="inferred from homology"/>
<dbReference type="InParanoid" id="A0A068VKQ1"/>
<feature type="transmembrane region" description="Helical" evidence="8">
    <location>
        <begin position="139"/>
        <end position="162"/>
    </location>
</feature>
<keyword evidence="4 8" id="KW-1133">Transmembrane helix</keyword>
<feature type="region of interest" description="Disordered" evidence="7">
    <location>
        <begin position="1"/>
        <end position="20"/>
    </location>
</feature>
<dbReference type="SUPFAM" id="SSF103473">
    <property type="entry name" value="MFS general substrate transporter"/>
    <property type="match status" value="1"/>
</dbReference>
<keyword evidence="10" id="KW-1185">Reference proteome</keyword>
<evidence type="ECO:0000313" key="9">
    <source>
        <dbReference type="EMBL" id="CDP21169.1"/>
    </source>
</evidence>
<evidence type="ECO:0000313" key="10">
    <source>
        <dbReference type="Proteomes" id="UP000295252"/>
    </source>
</evidence>
<evidence type="ECO:0000256" key="5">
    <source>
        <dbReference type="ARBA" id="ARBA00023136"/>
    </source>
</evidence>
<dbReference type="PANTHER" id="PTHR11654">
    <property type="entry name" value="OLIGOPEPTIDE TRANSPORTER-RELATED"/>
    <property type="match status" value="1"/>
</dbReference>
<feature type="transmembrane region" description="Helical" evidence="8">
    <location>
        <begin position="60"/>
        <end position="84"/>
    </location>
</feature>
<evidence type="ECO:0000256" key="1">
    <source>
        <dbReference type="ARBA" id="ARBA00004141"/>
    </source>
</evidence>
<dbReference type="GO" id="GO:0016020">
    <property type="term" value="C:membrane"/>
    <property type="evidence" value="ECO:0007669"/>
    <property type="project" value="UniProtKB-SubCell"/>
</dbReference>
<evidence type="ECO:0000256" key="2">
    <source>
        <dbReference type="ARBA" id="ARBA00005982"/>
    </source>
</evidence>
<evidence type="ECO:0000256" key="6">
    <source>
        <dbReference type="ARBA" id="ARBA00044504"/>
    </source>
</evidence>
<keyword evidence="3 8" id="KW-0812">Transmembrane</keyword>
<dbReference type="Gene3D" id="1.20.1250.20">
    <property type="entry name" value="MFS general substrate transporter like domains"/>
    <property type="match status" value="1"/>
</dbReference>
<evidence type="ECO:0008006" key="11">
    <source>
        <dbReference type="Google" id="ProtNLM"/>
    </source>
</evidence>
<dbReference type="AlphaFoldDB" id="A0A068VKQ1"/>
<feature type="transmembrane region" description="Helical" evidence="8">
    <location>
        <begin position="183"/>
        <end position="200"/>
    </location>
</feature>
<organism evidence="9 10">
    <name type="scientific">Coffea canephora</name>
    <name type="common">Robusta coffee</name>
    <dbReference type="NCBI Taxonomy" id="49390"/>
    <lineage>
        <taxon>Eukaryota</taxon>
        <taxon>Viridiplantae</taxon>
        <taxon>Streptophyta</taxon>
        <taxon>Embryophyta</taxon>
        <taxon>Tracheophyta</taxon>
        <taxon>Spermatophyta</taxon>
        <taxon>Magnoliopsida</taxon>
        <taxon>eudicotyledons</taxon>
        <taxon>Gunneridae</taxon>
        <taxon>Pentapetalae</taxon>
        <taxon>asterids</taxon>
        <taxon>lamiids</taxon>
        <taxon>Gentianales</taxon>
        <taxon>Rubiaceae</taxon>
        <taxon>Ixoroideae</taxon>
        <taxon>Gardenieae complex</taxon>
        <taxon>Bertiereae - Coffeeae clade</taxon>
        <taxon>Coffeeae</taxon>
        <taxon>Coffea</taxon>
    </lineage>
</organism>
<feature type="compositionally biased region" description="Basic and acidic residues" evidence="7">
    <location>
        <begin position="8"/>
        <end position="18"/>
    </location>
</feature>
<comment type="similarity">
    <text evidence="2">Belongs to the major facilitator superfamily. Proton-dependent oligopeptide transporter (POT/PTR) (TC 2.A.17) family.</text>
</comment>